<dbReference type="OrthoDB" id="695971at2"/>
<dbReference type="CDD" id="cd04194">
    <property type="entry name" value="GT8_A4GalT_like"/>
    <property type="match status" value="1"/>
</dbReference>
<gene>
    <name evidence="4" type="ORF">SAMN04488511_10336</name>
</gene>
<dbReference type="Proteomes" id="UP000198836">
    <property type="component" value="Unassembled WGS sequence"/>
</dbReference>
<dbReference type="Gene3D" id="3.90.550.10">
    <property type="entry name" value="Spore Coat Polysaccharide Biosynthesis Protein SpsA, Chain A"/>
    <property type="match status" value="1"/>
</dbReference>
<dbReference type="GO" id="GO:0016757">
    <property type="term" value="F:glycosyltransferase activity"/>
    <property type="evidence" value="ECO:0007669"/>
    <property type="project" value="UniProtKB-KW"/>
</dbReference>
<dbReference type="Pfam" id="PF01501">
    <property type="entry name" value="Glyco_transf_8"/>
    <property type="match status" value="1"/>
</dbReference>
<dbReference type="PANTHER" id="PTHR13778">
    <property type="entry name" value="GLYCOSYLTRANSFERASE 8 DOMAIN-CONTAINING PROTEIN"/>
    <property type="match status" value="1"/>
</dbReference>
<keyword evidence="3" id="KW-0479">Metal-binding</keyword>
<dbReference type="SUPFAM" id="SSF53448">
    <property type="entry name" value="Nucleotide-diphospho-sugar transferases"/>
    <property type="match status" value="1"/>
</dbReference>
<organism evidence="4 5">
    <name type="scientific">Pedobacter suwonensis</name>
    <dbReference type="NCBI Taxonomy" id="332999"/>
    <lineage>
        <taxon>Bacteria</taxon>
        <taxon>Pseudomonadati</taxon>
        <taxon>Bacteroidota</taxon>
        <taxon>Sphingobacteriia</taxon>
        <taxon>Sphingobacteriales</taxon>
        <taxon>Sphingobacteriaceae</taxon>
        <taxon>Pedobacter</taxon>
    </lineage>
</organism>
<dbReference type="STRING" id="332999.SAMN04488511_10336"/>
<dbReference type="InterPro" id="IPR002495">
    <property type="entry name" value="Glyco_trans_8"/>
</dbReference>
<dbReference type="AlphaFoldDB" id="A0A1I0SS10"/>
<evidence type="ECO:0000256" key="2">
    <source>
        <dbReference type="ARBA" id="ARBA00022679"/>
    </source>
</evidence>
<reference evidence="5" key="1">
    <citation type="submission" date="2016-10" db="EMBL/GenBank/DDBJ databases">
        <authorList>
            <person name="Varghese N."/>
            <person name="Submissions S."/>
        </authorList>
    </citation>
    <scope>NUCLEOTIDE SEQUENCE [LARGE SCALE GENOMIC DNA]</scope>
    <source>
        <strain evidence="5">DSM 18130</strain>
    </source>
</reference>
<evidence type="ECO:0000313" key="4">
    <source>
        <dbReference type="EMBL" id="SFA42304.1"/>
    </source>
</evidence>
<protein>
    <submittedName>
        <fullName evidence="4">Lipopolysaccharide biosynthesis protein, LPS:glycosyltransferase</fullName>
    </submittedName>
</protein>
<accession>A0A1I0SS10</accession>
<keyword evidence="5" id="KW-1185">Reference proteome</keyword>
<dbReference type="EMBL" id="FOJM01000003">
    <property type="protein sequence ID" value="SFA42304.1"/>
    <property type="molecule type" value="Genomic_DNA"/>
</dbReference>
<dbReference type="RefSeq" id="WP_090980798.1">
    <property type="nucleotide sequence ID" value="NZ_FOJM01000003.1"/>
</dbReference>
<evidence type="ECO:0000256" key="1">
    <source>
        <dbReference type="ARBA" id="ARBA00022676"/>
    </source>
</evidence>
<evidence type="ECO:0000256" key="3">
    <source>
        <dbReference type="ARBA" id="ARBA00022723"/>
    </source>
</evidence>
<evidence type="ECO:0000313" key="5">
    <source>
        <dbReference type="Proteomes" id="UP000198836"/>
    </source>
</evidence>
<keyword evidence="2 4" id="KW-0808">Transferase</keyword>
<proteinExistence type="predicted"/>
<dbReference type="PANTHER" id="PTHR13778:SF47">
    <property type="entry name" value="LIPOPOLYSACCHARIDE 1,3-GALACTOSYLTRANSFERASE"/>
    <property type="match status" value="1"/>
</dbReference>
<dbReference type="InterPro" id="IPR029044">
    <property type="entry name" value="Nucleotide-diphossugar_trans"/>
</dbReference>
<dbReference type="InterPro" id="IPR050748">
    <property type="entry name" value="Glycosyltrans_8_dom-fam"/>
</dbReference>
<name>A0A1I0SS10_9SPHI</name>
<dbReference type="GO" id="GO:0046872">
    <property type="term" value="F:metal ion binding"/>
    <property type="evidence" value="ECO:0007669"/>
    <property type="project" value="UniProtKB-KW"/>
</dbReference>
<sequence length="299" mass="34557">MSKQRETIHIVIATDNHYAILLAPLIKSVQANHKTGEQIAFAIIDNGISKLNIQKLRSMVDGNDYTLSFHEMESVLPRDMHLPIDGTGMPQITYMRMFAPYIVGNTAKRVIYLDVDMIVNRDISELWSVELDGRTVGCVQDHSATVSCEWAGIPNYRELGLDPETKYFNAGLLVIDIEKWKNENIPQKILTCVEENKDSLLLADQYALNVVFANSWKELDHRWNCKAGVDVKDPFIMHFIDIKPIYSSYNGSQFYKNEFFRYLKMTPWADFKIVPNYVRVFRKGFYKVKKTVKKIFALK</sequence>
<keyword evidence="1" id="KW-0328">Glycosyltransferase</keyword>